<organism evidence="1 2">
    <name type="scientific">Mesobacillus campisalis</name>
    <dbReference type="NCBI Taxonomy" id="1408103"/>
    <lineage>
        <taxon>Bacteria</taxon>
        <taxon>Bacillati</taxon>
        <taxon>Bacillota</taxon>
        <taxon>Bacilli</taxon>
        <taxon>Bacillales</taxon>
        <taxon>Bacillaceae</taxon>
        <taxon>Mesobacillus</taxon>
    </lineage>
</organism>
<protein>
    <submittedName>
        <fullName evidence="1">Uncharacterized protein</fullName>
    </submittedName>
</protein>
<sequence length="100" mass="11501">MLKTYSLAIVGLLVAGLIYWAYPNPVVTSTTSSFSITKKWSEEDAFWISGHDPQAREMRSLTMKTSKEMWETLQEGETYILSYTIKEEKVELEEIVEEEG</sequence>
<dbReference type="PATRIC" id="fig|1408103.3.peg.3371"/>
<reference evidence="1 2" key="1">
    <citation type="submission" date="2015-04" db="EMBL/GenBank/DDBJ databases">
        <title>Taxonomic description and genome sequence of Bacillus campisalis sp. nov., a novel member of the genus Bacillus isolated from solar saltern.</title>
        <authorList>
            <person name="Mathan Kumar R."/>
            <person name="Kaur G."/>
            <person name="Kumar A."/>
            <person name="Singh N.K."/>
            <person name="Kaur N."/>
            <person name="Kumar N."/>
            <person name="Mayilraj S."/>
        </authorList>
    </citation>
    <scope>NUCLEOTIDE SEQUENCE [LARGE SCALE GENOMIC DNA]</scope>
    <source>
        <strain evidence="1 2">SA2-6</strain>
    </source>
</reference>
<evidence type="ECO:0000313" key="2">
    <source>
        <dbReference type="Proteomes" id="UP000034166"/>
    </source>
</evidence>
<dbReference type="Proteomes" id="UP000034166">
    <property type="component" value="Unassembled WGS sequence"/>
</dbReference>
<name>A0A0M2SU78_9BACI</name>
<comment type="caution">
    <text evidence="1">The sequence shown here is derived from an EMBL/GenBank/DDBJ whole genome shotgun (WGS) entry which is preliminary data.</text>
</comment>
<evidence type="ECO:0000313" key="1">
    <source>
        <dbReference type="EMBL" id="KKK37261.1"/>
    </source>
</evidence>
<dbReference type="EMBL" id="LAYY01000016">
    <property type="protein sequence ID" value="KKK37261.1"/>
    <property type="molecule type" value="Genomic_DNA"/>
</dbReference>
<keyword evidence="2" id="KW-1185">Reference proteome</keyword>
<accession>A0A0M2SU78</accession>
<proteinExistence type="predicted"/>
<dbReference type="AlphaFoldDB" id="A0A0M2SU78"/>
<gene>
    <name evidence="1" type="ORF">WQ57_15000</name>
</gene>
<dbReference type="RefSeq" id="WP_046524599.1">
    <property type="nucleotide sequence ID" value="NZ_LAYY01000016.1"/>
</dbReference>